<keyword evidence="4" id="KW-1185">Reference proteome</keyword>
<reference evidence="3" key="1">
    <citation type="submission" date="2022-09" db="EMBL/GenBank/DDBJ databases">
        <title>The complete genome of Acidovorax sp. 5MLIR.</title>
        <authorList>
            <person name="Liu L."/>
            <person name="Yue J."/>
            <person name="Yang F."/>
            <person name="Yuan J."/>
            <person name="Li L."/>
        </authorList>
    </citation>
    <scope>NUCLEOTIDE SEQUENCE</scope>
    <source>
        <strain evidence="3">5MLIR</strain>
        <plasmid evidence="3">unnamed1</plasmid>
    </source>
</reference>
<proteinExistence type="predicted"/>
<feature type="transmembrane region" description="Helical" evidence="1">
    <location>
        <begin position="69"/>
        <end position="85"/>
    </location>
</feature>
<feature type="domain" description="Lnb N-terminal periplasmic" evidence="2">
    <location>
        <begin position="127"/>
        <end position="271"/>
    </location>
</feature>
<evidence type="ECO:0000256" key="1">
    <source>
        <dbReference type="SAM" id="Phobius"/>
    </source>
</evidence>
<organism evidence="3 4">
    <name type="scientific">Comamonas endophytica</name>
    <dbReference type="NCBI Taxonomy" id="2949090"/>
    <lineage>
        <taxon>Bacteria</taxon>
        <taxon>Pseudomonadati</taxon>
        <taxon>Pseudomonadota</taxon>
        <taxon>Betaproteobacteria</taxon>
        <taxon>Burkholderiales</taxon>
        <taxon>Comamonadaceae</taxon>
        <taxon>Comamonas</taxon>
    </lineage>
</organism>
<geneLocation type="plasmid" evidence="3 4">
    <name>unnamed1</name>
</geneLocation>
<evidence type="ECO:0000259" key="2">
    <source>
        <dbReference type="Pfam" id="PF13387"/>
    </source>
</evidence>
<dbReference type="InterPro" id="IPR025178">
    <property type="entry name" value="Lnb_N"/>
</dbReference>
<keyword evidence="1" id="KW-0812">Transmembrane</keyword>
<name>A0ABY6GF84_9BURK</name>
<dbReference type="Pfam" id="PF13387">
    <property type="entry name" value="Lnb_N"/>
    <property type="match status" value="1"/>
</dbReference>
<keyword evidence="1" id="KW-1133">Transmembrane helix</keyword>
<gene>
    <name evidence="3" type="ORF">M9799_17640</name>
</gene>
<accession>A0ABY6GF84</accession>
<dbReference type="EMBL" id="CP106882">
    <property type="protein sequence ID" value="UYG53758.1"/>
    <property type="molecule type" value="Genomic_DNA"/>
</dbReference>
<keyword evidence="1" id="KW-0472">Membrane</keyword>
<evidence type="ECO:0000313" key="3">
    <source>
        <dbReference type="EMBL" id="UYG53758.1"/>
    </source>
</evidence>
<evidence type="ECO:0000313" key="4">
    <source>
        <dbReference type="Proteomes" id="UP001162800"/>
    </source>
</evidence>
<protein>
    <submittedName>
        <fullName evidence="3">DUF4105 domain-containing protein</fullName>
    </submittedName>
</protein>
<dbReference type="RefSeq" id="WP_231044938.1">
    <property type="nucleotide sequence ID" value="NZ_CP106882.1"/>
</dbReference>
<keyword evidence="3" id="KW-0614">Plasmid</keyword>
<feature type="transmembrane region" description="Helical" evidence="1">
    <location>
        <begin position="42"/>
        <end position="62"/>
    </location>
</feature>
<dbReference type="Proteomes" id="UP001162800">
    <property type="component" value="Plasmid unnamed1"/>
</dbReference>
<sequence length="339" mass="38929">MTAANWLRPVRFLLRGCLQLLAALALAWEVLAIAHFPLLAAPWRWALAAAVAAFSLWGLWISRRRWPKAAVLALWFGCWLAWTSVQPSLDRNWRPEVAVMPRIAVYGDRIRITGYRNFDYRSPDEFTPRFETRELRLSQLRSLDFFLSYWHPGPVGHTFLSFNFDGAAPVSISIETRPEVGEGFDPLASLFSHFELIYVVGDERDLVRVRSNYRKEDVYLYRTNVGSDAARRLFLVYAERIDALAERAEFYHLLSNNCTINILRYANRIGREGRLDIRHVLNGFSDRYLYRAGIIDTSLPFEELRARSHINAAAQAADQAPDFSARIRTGRPLPATVLP</sequence>